<evidence type="ECO:0000313" key="1">
    <source>
        <dbReference type="EMBL" id="AGK59316.1"/>
    </source>
</evidence>
<name>N0BFS2_9HYPH</name>
<evidence type="ECO:0000313" key="2">
    <source>
        <dbReference type="Proteomes" id="UP000005952"/>
    </source>
</evidence>
<dbReference type="AlphaFoldDB" id="N0BFS2"/>
<protein>
    <submittedName>
        <fullName evidence="1">Uncharacterized protein</fullName>
    </submittedName>
</protein>
<dbReference type="KEGG" id="hdt:HYPDE_38223"/>
<dbReference type="HOGENOM" id="CLU_2666153_0_0_5"/>
<accession>N0BFS2</accession>
<dbReference type="Proteomes" id="UP000005952">
    <property type="component" value="Chromosome"/>
</dbReference>
<gene>
    <name evidence="1" type="ORF">HYPDE_38223</name>
</gene>
<reference evidence="1 2" key="1">
    <citation type="journal article" date="2013" name="Genome Announc.">
        <title>Genome sequences for three denitrifying bacterial strains isolated from a uranium- and nitrate-contaminated subsurface environment.</title>
        <authorList>
            <person name="Venkatramanan R."/>
            <person name="Prakash O."/>
            <person name="Woyke T."/>
            <person name="Chain P."/>
            <person name="Goodwin L.A."/>
            <person name="Watson D."/>
            <person name="Brooks S."/>
            <person name="Kostka J.E."/>
            <person name="Green S.J."/>
        </authorList>
    </citation>
    <scope>NUCLEOTIDE SEQUENCE [LARGE SCALE GENOMIC DNA]</scope>
    <source>
        <strain evidence="1 2">1NES1</strain>
    </source>
</reference>
<organism evidence="1 2">
    <name type="scientific">Hyphomicrobium denitrificans 1NES1</name>
    <dbReference type="NCBI Taxonomy" id="670307"/>
    <lineage>
        <taxon>Bacteria</taxon>
        <taxon>Pseudomonadati</taxon>
        <taxon>Pseudomonadota</taxon>
        <taxon>Alphaproteobacteria</taxon>
        <taxon>Hyphomicrobiales</taxon>
        <taxon>Hyphomicrobiaceae</taxon>
        <taxon>Hyphomicrobium</taxon>
    </lineage>
</organism>
<keyword evidence="2" id="KW-1185">Reference proteome</keyword>
<proteinExistence type="predicted"/>
<sequence length="77" mass="8115">MPSVFAGLCLTSAVSAGEYQLPPEVTPALRAACESDVRRLCIGTNPTVAKVKVCVTAKFLQLGKRCQVQIVLAGLKP</sequence>
<dbReference type="EMBL" id="CP005587">
    <property type="protein sequence ID" value="AGK59316.1"/>
    <property type="molecule type" value="Genomic_DNA"/>
</dbReference>